<dbReference type="Proteomes" id="UP000681722">
    <property type="component" value="Unassembled WGS sequence"/>
</dbReference>
<proteinExistence type="predicted"/>
<dbReference type="AlphaFoldDB" id="A0A816APK3"/>
<evidence type="ECO:0000313" key="2">
    <source>
        <dbReference type="EMBL" id="CAF4474156.1"/>
    </source>
</evidence>
<dbReference type="Gene3D" id="2.60.40.150">
    <property type="entry name" value="C2 domain"/>
    <property type="match status" value="1"/>
</dbReference>
<comment type="caution">
    <text evidence="1">The sequence shown here is derived from an EMBL/GenBank/DDBJ whole genome shotgun (WGS) entry which is preliminary data.</text>
</comment>
<reference evidence="1" key="1">
    <citation type="submission" date="2021-02" db="EMBL/GenBank/DDBJ databases">
        <authorList>
            <person name="Nowell W R."/>
        </authorList>
    </citation>
    <scope>NUCLEOTIDE SEQUENCE</scope>
</reference>
<dbReference type="EMBL" id="CAJOBC010101516">
    <property type="protein sequence ID" value="CAF4474156.1"/>
    <property type="molecule type" value="Genomic_DNA"/>
</dbReference>
<gene>
    <name evidence="1" type="ORF">GPM918_LOCUS42253</name>
    <name evidence="2" type="ORF">SRO942_LOCUS43459</name>
</gene>
<keyword evidence="3" id="KW-1185">Reference proteome</keyword>
<name>A0A816APK3_9BILA</name>
<dbReference type="InterPro" id="IPR035892">
    <property type="entry name" value="C2_domain_sf"/>
</dbReference>
<dbReference type="Proteomes" id="UP000663829">
    <property type="component" value="Unassembled WGS sequence"/>
</dbReference>
<protein>
    <submittedName>
        <fullName evidence="1">Uncharacterized protein</fullName>
    </submittedName>
</protein>
<dbReference type="SUPFAM" id="SSF49562">
    <property type="entry name" value="C2 domain (Calcium/lipid-binding domain, CaLB)"/>
    <property type="match status" value="1"/>
</dbReference>
<dbReference type="EMBL" id="CAJNOQ010035167">
    <property type="protein sequence ID" value="CAF1598264.1"/>
    <property type="molecule type" value="Genomic_DNA"/>
</dbReference>
<dbReference type="OrthoDB" id="269822at2759"/>
<feature type="non-terminal residue" evidence="1">
    <location>
        <position position="1"/>
    </location>
</feature>
<evidence type="ECO:0000313" key="1">
    <source>
        <dbReference type="EMBL" id="CAF1598264.1"/>
    </source>
</evidence>
<organism evidence="1 3">
    <name type="scientific">Didymodactylos carnosus</name>
    <dbReference type="NCBI Taxonomy" id="1234261"/>
    <lineage>
        <taxon>Eukaryota</taxon>
        <taxon>Metazoa</taxon>
        <taxon>Spiralia</taxon>
        <taxon>Gnathifera</taxon>
        <taxon>Rotifera</taxon>
        <taxon>Eurotatoria</taxon>
        <taxon>Bdelloidea</taxon>
        <taxon>Philodinida</taxon>
        <taxon>Philodinidae</taxon>
        <taxon>Didymodactylos</taxon>
    </lineage>
</organism>
<evidence type="ECO:0000313" key="3">
    <source>
        <dbReference type="Proteomes" id="UP000663829"/>
    </source>
</evidence>
<accession>A0A816APK3</accession>
<sequence>SDKFSSDDIIGQYCAPLTTIQKGFRHVRLREKDDDISCSTLFIHVDIELENNEIIYRTRL</sequence>